<dbReference type="Proteomes" id="UP000663879">
    <property type="component" value="Unassembled WGS sequence"/>
</dbReference>
<dbReference type="EMBL" id="CAJNOC010001098">
    <property type="protein sequence ID" value="CAF0834752.1"/>
    <property type="molecule type" value="Genomic_DNA"/>
</dbReference>
<evidence type="ECO:0000313" key="2">
    <source>
        <dbReference type="Proteomes" id="UP000663879"/>
    </source>
</evidence>
<keyword evidence="2" id="KW-1185">Reference proteome</keyword>
<evidence type="ECO:0000313" key="1">
    <source>
        <dbReference type="EMBL" id="CAF0834752.1"/>
    </source>
</evidence>
<accession>A0A813UW73</accession>
<organism evidence="1 2">
    <name type="scientific">Brachionus calyciflorus</name>
    <dbReference type="NCBI Taxonomy" id="104777"/>
    <lineage>
        <taxon>Eukaryota</taxon>
        <taxon>Metazoa</taxon>
        <taxon>Spiralia</taxon>
        <taxon>Gnathifera</taxon>
        <taxon>Rotifera</taxon>
        <taxon>Eurotatoria</taxon>
        <taxon>Monogononta</taxon>
        <taxon>Pseudotrocha</taxon>
        <taxon>Ploima</taxon>
        <taxon>Brachionidae</taxon>
        <taxon>Brachionus</taxon>
    </lineage>
</organism>
<sequence>MYLNNLTVICFKGVIDSIDVYTFQNILNIKEVSFQTESTNIIQNSQSKWLKYLIESNINVKLEFIFVKNIDFYKQDFCLYHKIPSYDKFYLSFLSSSVNCTCRQLMLLNNSRNIMKNKMCLNYFSKKCNFNELFKTNPKLDCALCGNAASQILRVLMFIHMFKKAYTTLKTIQESQAKIETRRINPTLEKVIVELTTNESKFNTISEDSLIKAIKLVDYFNKIKICLSEYDNIDFKQDFLSILKSIGDKEHPTESAYSKRTLELSSKANHDSIVDQELENDFEIPQLDFNFATQATFSTPSNNRDRIDLSNTSV</sequence>
<dbReference type="AlphaFoldDB" id="A0A813UW73"/>
<protein>
    <submittedName>
        <fullName evidence="1">Uncharacterized protein</fullName>
    </submittedName>
</protein>
<name>A0A813UW73_9BILA</name>
<proteinExistence type="predicted"/>
<gene>
    <name evidence="1" type="ORF">OXX778_LOCUS8146</name>
</gene>
<comment type="caution">
    <text evidence="1">The sequence shown here is derived from an EMBL/GenBank/DDBJ whole genome shotgun (WGS) entry which is preliminary data.</text>
</comment>
<reference evidence="1" key="1">
    <citation type="submission" date="2021-02" db="EMBL/GenBank/DDBJ databases">
        <authorList>
            <person name="Nowell W R."/>
        </authorList>
    </citation>
    <scope>NUCLEOTIDE SEQUENCE</scope>
    <source>
        <strain evidence="1">Ploen Becks lab</strain>
    </source>
</reference>